<name>A0AAN9UYZ4_9PEZI</name>
<evidence type="ECO:0000313" key="4">
    <source>
        <dbReference type="Proteomes" id="UP001320420"/>
    </source>
</evidence>
<feature type="compositionally biased region" description="Low complexity" evidence="1">
    <location>
        <begin position="71"/>
        <end position="83"/>
    </location>
</feature>
<dbReference type="SUPFAM" id="SSF56112">
    <property type="entry name" value="Protein kinase-like (PK-like)"/>
    <property type="match status" value="1"/>
</dbReference>
<dbReference type="AlphaFoldDB" id="A0AAN9UYZ4"/>
<feature type="compositionally biased region" description="Low complexity" evidence="1">
    <location>
        <begin position="111"/>
        <end position="120"/>
    </location>
</feature>
<dbReference type="EMBL" id="JAKJXP020000010">
    <property type="protein sequence ID" value="KAK7755922.1"/>
    <property type="molecule type" value="Genomic_DNA"/>
</dbReference>
<feature type="compositionally biased region" description="Polar residues" evidence="1">
    <location>
        <begin position="579"/>
        <end position="589"/>
    </location>
</feature>
<feature type="region of interest" description="Disordered" evidence="1">
    <location>
        <begin position="71"/>
        <end position="120"/>
    </location>
</feature>
<evidence type="ECO:0000259" key="2">
    <source>
        <dbReference type="PROSITE" id="PS50011"/>
    </source>
</evidence>
<dbReference type="InterPro" id="IPR041664">
    <property type="entry name" value="AAA_16"/>
</dbReference>
<dbReference type="PANTHER" id="PTHR43642">
    <property type="entry name" value="HYBRID SIGNAL TRANSDUCTION HISTIDINE KINASE G"/>
    <property type="match status" value="1"/>
</dbReference>
<protein>
    <submittedName>
        <fullName evidence="3">Chk1 protein kinase</fullName>
    </submittedName>
</protein>
<feature type="compositionally biased region" description="Polar residues" evidence="1">
    <location>
        <begin position="516"/>
        <end position="540"/>
    </location>
</feature>
<dbReference type="InterPro" id="IPR000719">
    <property type="entry name" value="Prot_kinase_dom"/>
</dbReference>
<accession>A0AAN9UYZ4</accession>
<dbReference type="Pfam" id="PF13191">
    <property type="entry name" value="AAA_16"/>
    <property type="match status" value="1"/>
</dbReference>
<dbReference type="GO" id="GO:0005524">
    <property type="term" value="F:ATP binding"/>
    <property type="evidence" value="ECO:0007669"/>
    <property type="project" value="InterPro"/>
</dbReference>
<sequence length="849" mass="93663">MPFSYLAPPTDGFALVADDRLDPPARIFERLRQIAGYTWDESQRPFHSTYDNWHIIGTKFVPSNYNITPTPTPGLTTSSPPITKLAPSLASPTTDFHPSPVPPSEAGSDRSATSPPATSTSATDLFVEELSVVARVSYHVLREERAFHIAKNLSSTADPSGRHIVKPIDLLRLSPQPGDRGAIVVGIYEHPGPNCLFGKLDLGPAFYYADRIEDKLEVKHRNDYHLEPPISLMYFLDFAIGATECLEILHQGNGMVHGEIRADAFHYNMQANQVKLTSFGSGIRSFEQGLTSTGWSLLSKELGAKNKLIYISPEQTGRMPAEPDIRTDIYSLGVVFWMLLTQQPVFTGTSPLDIVQGVLGRRIPLVSNIRTDVPDVLGRIIQKCTAKNISERYHSASGLRYDLQMIQKFLEDGNMQALKEFEIASKDVSSFFMLPTDMVGRGQERAELLKIIDRVARNHAASNAGATSKISDGSTLSNDVIDATEVSSEGASSVDGAIRRSGSFTQPLGSDMRQRNGFQTSLSGIETQTPSNDTLSSRVSVLSGPKPTREGERQPSLSLDTKSYVDSFSERQGSRHSGMETSTSLSRQLGSSKFRKRGYCEIVAIEGVGGLGKSLLVQQVLSDARRRGYCATAKFETAQRTAFGPLLKLVSSLFKQVWGERDTETPLHLALKDYVHPVWPMLHHFLGLPEFLFGPPSPVTARSVSSAQSSSNSSRTTGFPLKQHDQSLESLQGSAQTRTPQMAASQTSQDLLRSGTSPKSIRLMNIFIDLLRIFTRYHFICFCLDDLHYADDESVELINQVIAARLKMLLILTYRPDELPPEKVQAMLNASQSEGKRYIRTTAANAWLT</sequence>
<feature type="compositionally biased region" description="Polar residues" evidence="1">
    <location>
        <begin position="555"/>
        <end position="566"/>
    </location>
</feature>
<feature type="region of interest" description="Disordered" evidence="1">
    <location>
        <begin position="730"/>
        <end position="754"/>
    </location>
</feature>
<dbReference type="InterPro" id="IPR053159">
    <property type="entry name" value="Hybrid_Histidine_Kinase"/>
</dbReference>
<reference evidence="3 4" key="1">
    <citation type="submission" date="2024-02" db="EMBL/GenBank/DDBJ databases">
        <title>De novo assembly and annotation of 12 fungi associated with fruit tree decline syndrome in Ontario, Canada.</title>
        <authorList>
            <person name="Sulman M."/>
            <person name="Ellouze W."/>
            <person name="Ilyukhin E."/>
        </authorList>
    </citation>
    <scope>NUCLEOTIDE SEQUENCE [LARGE SCALE GENOMIC DNA]</scope>
    <source>
        <strain evidence="3 4">M11/M66-122</strain>
    </source>
</reference>
<feature type="domain" description="Protein kinase" evidence="2">
    <location>
        <begin position="28"/>
        <end position="410"/>
    </location>
</feature>
<keyword evidence="4" id="KW-1185">Reference proteome</keyword>
<evidence type="ECO:0000313" key="3">
    <source>
        <dbReference type="EMBL" id="KAK7755922.1"/>
    </source>
</evidence>
<dbReference type="Gene3D" id="1.10.510.10">
    <property type="entry name" value="Transferase(Phosphotransferase) domain 1"/>
    <property type="match status" value="1"/>
</dbReference>
<gene>
    <name evidence="3" type="primary">CHK1_1</name>
    <name evidence="3" type="ORF">SLS62_002209</name>
</gene>
<comment type="caution">
    <text evidence="3">The sequence shown here is derived from an EMBL/GenBank/DDBJ whole genome shotgun (WGS) entry which is preliminary data.</text>
</comment>
<dbReference type="PROSITE" id="PS50011">
    <property type="entry name" value="PROTEIN_KINASE_DOM"/>
    <property type="match status" value="1"/>
</dbReference>
<feature type="region of interest" description="Disordered" evidence="1">
    <location>
        <begin position="487"/>
        <end position="589"/>
    </location>
</feature>
<dbReference type="SMART" id="SM00220">
    <property type="entry name" value="S_TKc"/>
    <property type="match status" value="1"/>
</dbReference>
<dbReference type="GO" id="GO:0004672">
    <property type="term" value="F:protein kinase activity"/>
    <property type="evidence" value="ECO:0007669"/>
    <property type="project" value="InterPro"/>
</dbReference>
<dbReference type="PANTHER" id="PTHR43642:SF1">
    <property type="entry name" value="HYBRID SIGNAL TRANSDUCTION HISTIDINE KINASE G"/>
    <property type="match status" value="1"/>
</dbReference>
<evidence type="ECO:0000256" key="1">
    <source>
        <dbReference type="SAM" id="MobiDB-lite"/>
    </source>
</evidence>
<dbReference type="InterPro" id="IPR011009">
    <property type="entry name" value="Kinase-like_dom_sf"/>
</dbReference>
<dbReference type="FunFam" id="1.10.510.10:FF:000579">
    <property type="entry name" value="Sensor histidine kinase/response regulator, putative"/>
    <property type="match status" value="1"/>
</dbReference>
<proteinExistence type="predicted"/>
<organism evidence="3 4">
    <name type="scientific">Diatrype stigma</name>
    <dbReference type="NCBI Taxonomy" id="117547"/>
    <lineage>
        <taxon>Eukaryota</taxon>
        <taxon>Fungi</taxon>
        <taxon>Dikarya</taxon>
        <taxon>Ascomycota</taxon>
        <taxon>Pezizomycotina</taxon>
        <taxon>Sordariomycetes</taxon>
        <taxon>Xylariomycetidae</taxon>
        <taxon>Xylariales</taxon>
        <taxon>Diatrypaceae</taxon>
        <taxon>Diatrype</taxon>
    </lineage>
</organism>
<keyword evidence="3" id="KW-0808">Transferase</keyword>
<dbReference type="Proteomes" id="UP001320420">
    <property type="component" value="Unassembled WGS sequence"/>
</dbReference>
<keyword evidence="3" id="KW-0418">Kinase</keyword>